<proteinExistence type="predicted"/>
<dbReference type="PROSITE" id="PS50005">
    <property type="entry name" value="TPR"/>
    <property type="match status" value="1"/>
</dbReference>
<protein>
    <recommendedName>
        <fullName evidence="5">Tetratricopeptide repeat protein</fullName>
    </recommendedName>
</protein>
<feature type="compositionally biased region" description="Low complexity" evidence="2">
    <location>
        <begin position="388"/>
        <end position="406"/>
    </location>
</feature>
<dbReference type="SMART" id="SM00028">
    <property type="entry name" value="TPR"/>
    <property type="match status" value="3"/>
</dbReference>
<reference evidence="3 4" key="1">
    <citation type="submission" date="2020-11" db="EMBL/GenBank/DDBJ databases">
        <title>Insectihabitans protaetiae gen. nov. sp. nov. and Insectihabitans allomyrinae sp. nov., isolated from larvae of Protaetia brevitarsis seulensis and Allomyrina dichotoma, respectively.</title>
        <authorList>
            <person name="Lee S.D."/>
            <person name="Byeon Y.-S."/>
            <person name="Kim S.-M."/>
            <person name="Yang H.L."/>
            <person name="Kim I.S."/>
        </authorList>
    </citation>
    <scope>NUCLEOTIDE SEQUENCE [LARGE SCALE GENOMIC DNA]</scope>
    <source>
        <strain evidence="3 4">BWR-B9</strain>
    </source>
</reference>
<evidence type="ECO:0000256" key="1">
    <source>
        <dbReference type="PROSITE-ProRule" id="PRU00339"/>
    </source>
</evidence>
<dbReference type="Proteomes" id="UP001296921">
    <property type="component" value="Unassembled WGS sequence"/>
</dbReference>
<gene>
    <name evidence="3" type="ORF">I2494_07325</name>
</gene>
<evidence type="ECO:0008006" key="5">
    <source>
        <dbReference type="Google" id="ProtNLM"/>
    </source>
</evidence>
<feature type="repeat" description="TPR" evidence="1">
    <location>
        <begin position="63"/>
        <end position="96"/>
    </location>
</feature>
<name>A0ABS1IP64_9GAMM</name>
<evidence type="ECO:0000256" key="2">
    <source>
        <dbReference type="SAM" id="MobiDB-lite"/>
    </source>
</evidence>
<dbReference type="PROSITE" id="PS51257">
    <property type="entry name" value="PROKAR_LIPOPROTEIN"/>
    <property type="match status" value="1"/>
</dbReference>
<dbReference type="InterPro" id="IPR019734">
    <property type="entry name" value="TPR_rpt"/>
</dbReference>
<organism evidence="3 4">
    <name type="scientific">Limnobaculum allomyrinae</name>
    <dbReference type="NCBI Taxonomy" id="2791986"/>
    <lineage>
        <taxon>Bacteria</taxon>
        <taxon>Pseudomonadati</taxon>
        <taxon>Pseudomonadota</taxon>
        <taxon>Gammaproteobacteria</taxon>
        <taxon>Enterobacterales</taxon>
        <taxon>Budviciaceae</taxon>
        <taxon>Limnobaculum</taxon>
    </lineage>
</organism>
<dbReference type="EMBL" id="JADRCR010000002">
    <property type="protein sequence ID" value="MBK5143529.1"/>
    <property type="molecule type" value="Genomic_DNA"/>
</dbReference>
<evidence type="ECO:0000313" key="4">
    <source>
        <dbReference type="Proteomes" id="UP001296921"/>
    </source>
</evidence>
<keyword evidence="1" id="KW-0802">TPR repeat</keyword>
<feature type="region of interest" description="Disordered" evidence="2">
    <location>
        <begin position="382"/>
        <end position="408"/>
    </location>
</feature>
<sequence>MAFINKNIIYVTLCVLLLSACQRSIYGENQLDEKQQEYILTKVNNYQGLVKLYREKLSRKEDPTVRFKLAEYYNLVGDYDSSLHYLEPLIENRPNDKVYLLQAKNLSATGKDQQALAAITSALKLNAKNGEAYNMLGVLQAQQGEFNAAYQSFNTARALFVPEEQVVNNLAMLMILQENYQQAYSYLMPLYLRGHSTPSIIHNLVFVLVKMDNYEEADNLIRVNGLSERPEQLISELMSTATRVKRSDTEDISLDKTTVLTSDEETPTESIASTIVPPFPVLEQKEIATKTALSATPEVQTLSSPIAEPKTESATAKAAPSSIPKTPAPILEISSPVTEPQPVTATAKTAEPPASASNTSSSIKPLDTLAIDKLVQPPPIMSGVSAGTNSVTTTTRPSTSSVNSNRGNINEVTNARFGTHSGFSRLTLESLKNINFEKVAQNENTTLQVILNNTRQGNNMPNVLSKITRHIGNKHRDIKKISIEQKEEDSLLITFHFIRDMKVNIFKIPAEKNKKERLVFDFI</sequence>
<comment type="caution">
    <text evidence="3">The sequence shown here is derived from an EMBL/GenBank/DDBJ whole genome shotgun (WGS) entry which is preliminary data.</text>
</comment>
<evidence type="ECO:0000313" key="3">
    <source>
        <dbReference type="EMBL" id="MBK5143529.1"/>
    </source>
</evidence>
<feature type="region of interest" description="Disordered" evidence="2">
    <location>
        <begin position="293"/>
        <end position="363"/>
    </location>
</feature>
<keyword evidence="4" id="KW-1185">Reference proteome</keyword>
<feature type="compositionally biased region" description="Polar residues" evidence="2">
    <location>
        <begin position="335"/>
        <end position="347"/>
    </location>
</feature>
<feature type="compositionally biased region" description="Polar residues" evidence="2">
    <location>
        <begin position="293"/>
        <end position="304"/>
    </location>
</feature>
<accession>A0ABS1IP64</accession>
<dbReference type="RefSeq" id="WP_218466416.1">
    <property type="nucleotide sequence ID" value="NZ_JADRCR010000002.1"/>
</dbReference>